<reference evidence="3 4" key="2">
    <citation type="submission" date="2018-11" db="EMBL/GenBank/DDBJ databases">
        <authorList>
            <consortium name="Pathogen Informatics"/>
        </authorList>
    </citation>
    <scope>NUCLEOTIDE SEQUENCE [LARGE SCALE GENOMIC DNA]</scope>
</reference>
<feature type="compositionally biased region" description="Polar residues" evidence="2">
    <location>
        <begin position="394"/>
        <end position="423"/>
    </location>
</feature>
<sequence length="532" mass="60247">MTDKPIEEAVQRLIELNKDKLSDSQLVDLIASFYLVTNQCLEKCKTDPLAQVKQKPVEVNPKMAEASKQDNLSQNADASTKEDEKPTSTGRPISLLEKKRLQWLQERGSFKVNFLCLENCAVKKDKYVRESKIMLIQFYDKAELELLEKDRAKSVLDLSAATDITGGNSQFTVARPVLSAKNYHRFQRCHYLAGLPVGEDPRTEAELKEQQRRQWLAELDRQVEERRETRERERLQSLSVETADDIKGAACAVEVKRESGAAKCDVKSASFGRGRGLADLLGKQDADSAAKRQQQLELQAAYAEQIRERAERRRQEREAEARMEAEEAARLEADCARLRQEQEAELARRRADEVRVSFPTAKVAKHAVAMEAQERAFREAKISEGEMACKKRSQGSVQRPPRNTSHIPRPSNRTSSHQRSTTDGGERMTKPKFGSTYTLSNQDHVEDGNLRAKKYAPRDLPVVRTEATLPPLPLTTDTVTTATHPTSDFLSAIADPDFAYPQASRDSALRQVSRIKENLARRQHELRSMQNF</sequence>
<feature type="region of interest" description="Disordered" evidence="2">
    <location>
        <begin position="383"/>
        <end position="445"/>
    </location>
</feature>
<dbReference type="Proteomes" id="UP000282613">
    <property type="component" value="Unassembled WGS sequence"/>
</dbReference>
<evidence type="ECO:0000313" key="5">
    <source>
        <dbReference type="WBParaSite" id="TASK_0000577301-mRNA-1"/>
    </source>
</evidence>
<protein>
    <submittedName>
        <fullName evidence="5">Troponin T</fullName>
    </submittedName>
</protein>
<feature type="coiled-coil region" evidence="1">
    <location>
        <begin position="293"/>
        <end position="348"/>
    </location>
</feature>
<feature type="region of interest" description="Disordered" evidence="2">
    <location>
        <begin position="62"/>
        <end position="91"/>
    </location>
</feature>
<feature type="compositionally biased region" description="Polar residues" evidence="2">
    <location>
        <begin position="69"/>
        <end position="78"/>
    </location>
</feature>
<dbReference type="AlphaFoldDB" id="A0A158R8N2"/>
<accession>A0A158R8N2</accession>
<feature type="coiled-coil region" evidence="1">
    <location>
        <begin position="205"/>
        <end position="236"/>
    </location>
</feature>
<keyword evidence="1" id="KW-0175">Coiled coil</keyword>
<reference evidence="5" key="1">
    <citation type="submission" date="2016-04" db="UniProtKB">
        <authorList>
            <consortium name="WormBaseParasite"/>
        </authorList>
    </citation>
    <scope>IDENTIFICATION</scope>
</reference>
<keyword evidence="4" id="KW-1185">Reference proteome</keyword>
<evidence type="ECO:0000256" key="2">
    <source>
        <dbReference type="SAM" id="MobiDB-lite"/>
    </source>
</evidence>
<evidence type="ECO:0000313" key="4">
    <source>
        <dbReference type="Proteomes" id="UP000282613"/>
    </source>
</evidence>
<name>A0A158R8N2_TAEAS</name>
<dbReference type="OrthoDB" id="6272807at2759"/>
<evidence type="ECO:0000256" key="1">
    <source>
        <dbReference type="SAM" id="Coils"/>
    </source>
</evidence>
<evidence type="ECO:0000313" key="3">
    <source>
        <dbReference type="EMBL" id="VDK35604.1"/>
    </source>
</evidence>
<gene>
    <name evidence="3" type="ORF">TASK_LOCUS5774</name>
</gene>
<organism evidence="5">
    <name type="scientific">Taenia asiatica</name>
    <name type="common">Asian tapeworm</name>
    <dbReference type="NCBI Taxonomy" id="60517"/>
    <lineage>
        <taxon>Eukaryota</taxon>
        <taxon>Metazoa</taxon>
        <taxon>Spiralia</taxon>
        <taxon>Lophotrochozoa</taxon>
        <taxon>Platyhelminthes</taxon>
        <taxon>Cestoda</taxon>
        <taxon>Eucestoda</taxon>
        <taxon>Cyclophyllidea</taxon>
        <taxon>Taeniidae</taxon>
        <taxon>Taenia</taxon>
    </lineage>
</organism>
<proteinExistence type="predicted"/>
<dbReference type="EMBL" id="UYRS01018441">
    <property type="protein sequence ID" value="VDK35604.1"/>
    <property type="molecule type" value="Genomic_DNA"/>
</dbReference>
<dbReference type="WBParaSite" id="TASK_0000577301-mRNA-1">
    <property type="protein sequence ID" value="TASK_0000577301-mRNA-1"/>
    <property type="gene ID" value="TASK_0000577301"/>
</dbReference>
<dbReference type="STRING" id="60517.A0A158R8N2"/>